<reference evidence="2 3" key="1">
    <citation type="submission" date="2014-08" db="EMBL/GenBank/DDBJ databases">
        <title>Porphyromonas cangingivalis strain:COT-109_OH1386 Genome sequencing.</title>
        <authorList>
            <person name="Wallis C."/>
            <person name="Deusch O."/>
            <person name="O'Flynn C."/>
            <person name="Davis I."/>
            <person name="Jospin G."/>
            <person name="Darling A.E."/>
            <person name="Coil D.A."/>
            <person name="Alexiev A."/>
            <person name="Horsfall A."/>
            <person name="Kirkwood N."/>
            <person name="Harris S."/>
            <person name="Eisen J.A."/>
        </authorList>
    </citation>
    <scope>NUCLEOTIDE SEQUENCE [LARGE SCALE GENOMIC DNA]</scope>
    <source>
        <strain evidence="3">COT-109 OH1386</strain>
    </source>
</reference>
<evidence type="ECO:0000313" key="3">
    <source>
        <dbReference type="Proteomes" id="UP000030125"/>
    </source>
</evidence>
<dbReference type="Proteomes" id="UP000030125">
    <property type="component" value="Unassembled WGS sequence"/>
</dbReference>
<comment type="caution">
    <text evidence="2">The sequence shown here is derived from an EMBL/GenBank/DDBJ whole genome shotgun (WGS) entry which is preliminary data.</text>
</comment>
<feature type="transmembrane region" description="Helical" evidence="1">
    <location>
        <begin position="106"/>
        <end position="129"/>
    </location>
</feature>
<keyword evidence="1" id="KW-0812">Transmembrane</keyword>
<keyword evidence="3" id="KW-1185">Reference proteome</keyword>
<evidence type="ECO:0000256" key="1">
    <source>
        <dbReference type="SAM" id="Phobius"/>
    </source>
</evidence>
<organism evidence="2 3">
    <name type="scientific">Porphyromonas cangingivalis</name>
    <dbReference type="NCBI Taxonomy" id="36874"/>
    <lineage>
        <taxon>Bacteria</taxon>
        <taxon>Pseudomonadati</taxon>
        <taxon>Bacteroidota</taxon>
        <taxon>Bacteroidia</taxon>
        <taxon>Bacteroidales</taxon>
        <taxon>Porphyromonadaceae</taxon>
        <taxon>Porphyromonas</taxon>
    </lineage>
</organism>
<gene>
    <name evidence="2" type="ORF">HQ35_04040</name>
</gene>
<feature type="transmembrane region" description="Helical" evidence="1">
    <location>
        <begin position="163"/>
        <end position="184"/>
    </location>
</feature>
<keyword evidence="1" id="KW-1133">Transmembrane helix</keyword>
<name>A0A0A2EV41_PORCN</name>
<evidence type="ECO:0000313" key="2">
    <source>
        <dbReference type="EMBL" id="KGN81557.1"/>
    </source>
</evidence>
<sequence length="242" mass="27323">MEKTNNIFSLKRVFNLIKMELTITWKEMLLFCAVGLTVFIGLSILATEGFIITGSRQPGVSLVMVAFHPISFFIFAFYYLIRMGRRIHKSDTIAYCSIPVTTLERFVSLIVIMVLYYLLSCLTVQIAYIGEGLYNPAVFRYFGAMGKIQNYGSMNGFLVVNPLFPFSFLKTGSSLILVSVIFWGMIRFKHLFYGIFTAFALTLTLGYFMNLEVGVGYIISLLITGVAIVASYIALQKLQQRS</sequence>
<feature type="transmembrane region" description="Helical" evidence="1">
    <location>
        <begin position="215"/>
        <end position="235"/>
    </location>
</feature>
<dbReference type="RefSeq" id="WP_036851259.1">
    <property type="nucleotide sequence ID" value="NZ_JQJD01000025.1"/>
</dbReference>
<keyword evidence="1" id="KW-0472">Membrane</keyword>
<dbReference type="OrthoDB" id="1014081at2"/>
<protein>
    <submittedName>
        <fullName evidence="2">Uncharacterized protein</fullName>
    </submittedName>
</protein>
<feature type="transmembrane region" description="Helical" evidence="1">
    <location>
        <begin position="28"/>
        <end position="53"/>
    </location>
</feature>
<feature type="transmembrane region" description="Helical" evidence="1">
    <location>
        <begin position="59"/>
        <end position="81"/>
    </location>
</feature>
<accession>A0A0A2EV41</accession>
<proteinExistence type="predicted"/>
<dbReference type="EMBL" id="JQJD01000025">
    <property type="protein sequence ID" value="KGN81557.1"/>
    <property type="molecule type" value="Genomic_DNA"/>
</dbReference>
<feature type="transmembrane region" description="Helical" evidence="1">
    <location>
        <begin position="191"/>
        <end position="209"/>
    </location>
</feature>
<dbReference type="AlphaFoldDB" id="A0A0A2EV41"/>